<reference evidence="1" key="1">
    <citation type="journal article" date="2017" name="Nature">
        <title>The sunflower genome provides insights into oil metabolism, flowering and Asterid evolution.</title>
        <authorList>
            <person name="Badouin H."/>
            <person name="Gouzy J."/>
            <person name="Grassa C.J."/>
            <person name="Murat F."/>
            <person name="Staton S.E."/>
            <person name="Cottret L."/>
            <person name="Lelandais-Briere C."/>
            <person name="Owens G.L."/>
            <person name="Carrere S."/>
            <person name="Mayjonade B."/>
            <person name="Legrand L."/>
            <person name="Gill N."/>
            <person name="Kane N.C."/>
            <person name="Bowers J.E."/>
            <person name="Hubner S."/>
            <person name="Bellec A."/>
            <person name="Berard A."/>
            <person name="Berges H."/>
            <person name="Blanchet N."/>
            <person name="Boniface M.C."/>
            <person name="Brunel D."/>
            <person name="Catrice O."/>
            <person name="Chaidir N."/>
            <person name="Claudel C."/>
            <person name="Donnadieu C."/>
            <person name="Faraut T."/>
            <person name="Fievet G."/>
            <person name="Helmstetter N."/>
            <person name="King M."/>
            <person name="Knapp S.J."/>
            <person name="Lai Z."/>
            <person name="Le Paslier M.C."/>
            <person name="Lippi Y."/>
            <person name="Lorenzon L."/>
            <person name="Mandel J.R."/>
            <person name="Marage G."/>
            <person name="Marchand G."/>
            <person name="Marquand E."/>
            <person name="Bret-Mestries E."/>
            <person name="Morien E."/>
            <person name="Nambeesan S."/>
            <person name="Nguyen T."/>
            <person name="Pegot-Espagnet P."/>
            <person name="Pouilly N."/>
            <person name="Raftis F."/>
            <person name="Sallet E."/>
            <person name="Schiex T."/>
            <person name="Thomas J."/>
            <person name="Vandecasteele C."/>
            <person name="Vares D."/>
            <person name="Vear F."/>
            <person name="Vautrin S."/>
            <person name="Crespi M."/>
            <person name="Mangin B."/>
            <person name="Burke J.M."/>
            <person name="Salse J."/>
            <person name="Munos S."/>
            <person name="Vincourt P."/>
            <person name="Rieseberg L.H."/>
            <person name="Langlade N.B."/>
        </authorList>
    </citation>
    <scope>NUCLEOTIDE SEQUENCE</scope>
    <source>
        <tissue evidence="1">Leaves</tissue>
    </source>
</reference>
<keyword evidence="2" id="KW-1185">Reference proteome</keyword>
<sequence length="41" mass="4781">MLGLGDADGNERNYSANFRYQMIPFWLHLFCNGNHNEGKHL</sequence>
<dbReference type="AlphaFoldDB" id="A0A9K3DDT4"/>
<evidence type="ECO:0000313" key="2">
    <source>
        <dbReference type="Proteomes" id="UP000215914"/>
    </source>
</evidence>
<evidence type="ECO:0000313" key="1">
    <source>
        <dbReference type="EMBL" id="KAF5753616.1"/>
    </source>
</evidence>
<dbReference type="Proteomes" id="UP000215914">
    <property type="component" value="Unassembled WGS sequence"/>
</dbReference>
<comment type="caution">
    <text evidence="1">The sequence shown here is derived from an EMBL/GenBank/DDBJ whole genome shotgun (WGS) entry which is preliminary data.</text>
</comment>
<gene>
    <name evidence="1" type="ORF">HanXRQr2_Chr17g0782101</name>
</gene>
<reference evidence="1" key="2">
    <citation type="submission" date="2020-06" db="EMBL/GenBank/DDBJ databases">
        <title>Helianthus annuus Genome sequencing and assembly Release 2.</title>
        <authorList>
            <person name="Gouzy J."/>
            <person name="Langlade N."/>
            <person name="Munos S."/>
        </authorList>
    </citation>
    <scope>NUCLEOTIDE SEQUENCE</scope>
    <source>
        <tissue evidence="1">Leaves</tissue>
    </source>
</reference>
<organism evidence="1 2">
    <name type="scientific">Helianthus annuus</name>
    <name type="common">Common sunflower</name>
    <dbReference type="NCBI Taxonomy" id="4232"/>
    <lineage>
        <taxon>Eukaryota</taxon>
        <taxon>Viridiplantae</taxon>
        <taxon>Streptophyta</taxon>
        <taxon>Embryophyta</taxon>
        <taxon>Tracheophyta</taxon>
        <taxon>Spermatophyta</taxon>
        <taxon>Magnoliopsida</taxon>
        <taxon>eudicotyledons</taxon>
        <taxon>Gunneridae</taxon>
        <taxon>Pentapetalae</taxon>
        <taxon>asterids</taxon>
        <taxon>campanulids</taxon>
        <taxon>Asterales</taxon>
        <taxon>Asteraceae</taxon>
        <taxon>Asteroideae</taxon>
        <taxon>Heliantheae alliance</taxon>
        <taxon>Heliantheae</taxon>
        <taxon>Helianthus</taxon>
    </lineage>
</organism>
<dbReference type="Gramene" id="mRNA:HanXRQr2_Chr17g0782101">
    <property type="protein sequence ID" value="mRNA:HanXRQr2_Chr17g0782101"/>
    <property type="gene ID" value="HanXRQr2_Chr17g0782101"/>
</dbReference>
<protein>
    <submittedName>
        <fullName evidence="1">Uncharacterized protein</fullName>
    </submittedName>
</protein>
<accession>A0A9K3DDT4</accession>
<proteinExistence type="predicted"/>
<dbReference type="EMBL" id="MNCJ02000332">
    <property type="protein sequence ID" value="KAF5753616.1"/>
    <property type="molecule type" value="Genomic_DNA"/>
</dbReference>
<name>A0A9K3DDT4_HELAN</name>